<evidence type="ECO:0000256" key="2">
    <source>
        <dbReference type="ARBA" id="ARBA00022737"/>
    </source>
</evidence>
<feature type="transmembrane region" description="Helical" evidence="6">
    <location>
        <begin position="93"/>
        <end position="111"/>
    </location>
</feature>
<dbReference type="Pfam" id="PF23892">
    <property type="entry name" value="Ig_CycH"/>
    <property type="match status" value="1"/>
</dbReference>
<dbReference type="InterPro" id="IPR019734">
    <property type="entry name" value="TPR_rpt"/>
</dbReference>
<dbReference type="InterPro" id="IPR056412">
    <property type="entry name" value="Ig_CycH"/>
</dbReference>
<evidence type="ECO:0000256" key="6">
    <source>
        <dbReference type="SAM" id="Phobius"/>
    </source>
</evidence>
<feature type="domain" description="Cytochrome c-type biogenesis protein H TPR" evidence="8">
    <location>
        <begin position="142"/>
        <end position="267"/>
    </location>
</feature>
<dbReference type="Pfam" id="PF23914">
    <property type="entry name" value="TPR_CcmH_CycH"/>
    <property type="match status" value="1"/>
</dbReference>
<organism evidence="9 10">
    <name type="scientific">Cocleimonas flava</name>
    <dbReference type="NCBI Taxonomy" id="634765"/>
    <lineage>
        <taxon>Bacteria</taxon>
        <taxon>Pseudomonadati</taxon>
        <taxon>Pseudomonadota</taxon>
        <taxon>Gammaproteobacteria</taxon>
        <taxon>Thiotrichales</taxon>
        <taxon>Thiotrichaceae</taxon>
        <taxon>Cocleimonas</taxon>
    </lineage>
</organism>
<keyword evidence="6" id="KW-0472">Membrane</keyword>
<evidence type="ECO:0000256" key="3">
    <source>
        <dbReference type="ARBA" id="ARBA00022748"/>
    </source>
</evidence>
<evidence type="ECO:0000259" key="8">
    <source>
        <dbReference type="Pfam" id="PF23914"/>
    </source>
</evidence>
<keyword evidence="4 5" id="KW-0802">TPR repeat</keyword>
<proteinExistence type="predicted"/>
<dbReference type="EMBL" id="SMFQ01000005">
    <property type="protein sequence ID" value="TCJ82910.1"/>
    <property type="molecule type" value="Genomic_DNA"/>
</dbReference>
<dbReference type="GO" id="GO:0005886">
    <property type="term" value="C:plasma membrane"/>
    <property type="evidence" value="ECO:0007669"/>
    <property type="project" value="TreeGrafter"/>
</dbReference>
<feature type="repeat" description="TPR" evidence="5">
    <location>
        <begin position="164"/>
        <end position="197"/>
    </location>
</feature>
<gene>
    <name evidence="9" type="ORF">EV695_3648</name>
</gene>
<name>A0A4R1ER32_9GAMM</name>
<dbReference type="AlphaFoldDB" id="A0A4R1ER32"/>
<evidence type="ECO:0000256" key="1">
    <source>
        <dbReference type="ARBA" id="ARBA00004196"/>
    </source>
</evidence>
<dbReference type="GO" id="GO:0030313">
    <property type="term" value="C:cell envelope"/>
    <property type="evidence" value="ECO:0007669"/>
    <property type="project" value="UniProtKB-SubCell"/>
</dbReference>
<evidence type="ECO:0000313" key="9">
    <source>
        <dbReference type="EMBL" id="TCJ82910.1"/>
    </source>
</evidence>
<feature type="domain" description="Cytochrome c-type biogenesis protein H Ig-like" evidence="7">
    <location>
        <begin position="325"/>
        <end position="428"/>
    </location>
</feature>
<dbReference type="InterPro" id="IPR056413">
    <property type="entry name" value="TPR_CcmH_CycH"/>
</dbReference>
<keyword evidence="6" id="KW-1133">Transmembrane helix</keyword>
<reference evidence="9 10" key="1">
    <citation type="submission" date="2019-03" db="EMBL/GenBank/DDBJ databases">
        <title>Genomic Encyclopedia of Type Strains, Phase IV (KMG-IV): sequencing the most valuable type-strain genomes for metagenomic binning, comparative biology and taxonomic classification.</title>
        <authorList>
            <person name="Goeker M."/>
        </authorList>
    </citation>
    <scope>NUCLEOTIDE SEQUENCE [LARGE SCALE GENOMIC DNA]</scope>
    <source>
        <strain evidence="9 10">DSM 24830</strain>
    </source>
</reference>
<keyword evidence="6" id="KW-0812">Transmembrane</keyword>
<protein>
    <submittedName>
        <fullName evidence="9">Cytochrome c-type biogenesis protein CcmH</fullName>
    </submittedName>
</protein>
<sequence>MFWIICAILVLIAIAFIFPALRKRNIDQDESSQQNILIAQEQLADLETRFENSEIDEESYQSSRDELEQSLYSDLNVSGVIKTNNNQKASSKFGMALILLLIPVISFPIYYKTGNMVFTKNVDAIEAAKIERNKAVPKKPDGTPDIEAMVAGLQQKMDNNPDNAEGWYMLGRSYMVLEKYPEAAKSFERANKLIPDSANVMLSLADSLSMAQQGSLLGRPGALINEALKLEPENVTALWLSGMAARQSGDYQGAISIWNRVLPLIQNVPQQVSQLEGLISEARSKLPAEMQNTQAQPVTPSATEAANEAIDETAKSDTVKPEAEIKVMVSLSEDLKSKAAPDDLVFIYAKAMSGPPMPLAAVRKQVKDLPLEVVLNDEMAMMPSLKMSSFDKVIVGARVSKTGQPISQNGDLYAEKRSIKNGENISIEINEVLVK</sequence>
<evidence type="ECO:0000313" key="10">
    <source>
        <dbReference type="Proteomes" id="UP000294887"/>
    </source>
</evidence>
<comment type="caution">
    <text evidence="9">The sequence shown here is derived from an EMBL/GenBank/DDBJ whole genome shotgun (WGS) entry which is preliminary data.</text>
</comment>
<dbReference type="InterPro" id="IPR051263">
    <property type="entry name" value="C-type_cytochrome_biogenesis"/>
</dbReference>
<dbReference type="Gene3D" id="1.25.40.10">
    <property type="entry name" value="Tetratricopeptide repeat domain"/>
    <property type="match status" value="1"/>
</dbReference>
<dbReference type="SMART" id="SM00028">
    <property type="entry name" value="TPR"/>
    <property type="match status" value="2"/>
</dbReference>
<keyword evidence="3" id="KW-0201">Cytochrome c-type biogenesis</keyword>
<keyword evidence="10" id="KW-1185">Reference proteome</keyword>
<dbReference type="PANTHER" id="PTHR47870">
    <property type="entry name" value="CYTOCHROME C-TYPE BIOGENESIS PROTEIN CCMH"/>
    <property type="match status" value="1"/>
</dbReference>
<evidence type="ECO:0000256" key="5">
    <source>
        <dbReference type="PROSITE-ProRule" id="PRU00339"/>
    </source>
</evidence>
<dbReference type="InterPro" id="IPR011990">
    <property type="entry name" value="TPR-like_helical_dom_sf"/>
</dbReference>
<evidence type="ECO:0000259" key="7">
    <source>
        <dbReference type="Pfam" id="PF23892"/>
    </source>
</evidence>
<evidence type="ECO:0000256" key="4">
    <source>
        <dbReference type="ARBA" id="ARBA00022803"/>
    </source>
</evidence>
<comment type="subcellular location">
    <subcellularLocation>
        <location evidence="1">Cell envelope</location>
    </subcellularLocation>
</comment>
<dbReference type="SUPFAM" id="SSF48452">
    <property type="entry name" value="TPR-like"/>
    <property type="match status" value="1"/>
</dbReference>
<dbReference type="PANTHER" id="PTHR47870:SF1">
    <property type="entry name" value="CYTOCHROME C-TYPE BIOGENESIS PROTEIN CCMH"/>
    <property type="match status" value="1"/>
</dbReference>
<dbReference type="GO" id="GO:0017004">
    <property type="term" value="P:cytochrome complex assembly"/>
    <property type="evidence" value="ECO:0007669"/>
    <property type="project" value="UniProtKB-KW"/>
</dbReference>
<dbReference type="Proteomes" id="UP000294887">
    <property type="component" value="Unassembled WGS sequence"/>
</dbReference>
<dbReference type="OrthoDB" id="9776053at2"/>
<dbReference type="RefSeq" id="WP_131907407.1">
    <property type="nucleotide sequence ID" value="NZ_BAAAFU010000007.1"/>
</dbReference>
<dbReference type="InterPro" id="IPR017560">
    <property type="entry name" value="Cyt_c_biogenesis_CcmI"/>
</dbReference>
<dbReference type="PROSITE" id="PS50005">
    <property type="entry name" value="TPR"/>
    <property type="match status" value="1"/>
</dbReference>
<keyword evidence="2" id="KW-0677">Repeat</keyword>
<dbReference type="NCBIfam" id="TIGR03142">
    <property type="entry name" value="cytochro_ccmI"/>
    <property type="match status" value="1"/>
</dbReference>
<accession>A0A4R1ER32</accession>